<dbReference type="AlphaFoldDB" id="A0A3D8S276"/>
<comment type="subcellular location">
    <subcellularLocation>
        <location evidence="1">Membrane</location>
        <topology evidence="1">Multi-pass membrane protein</topology>
    </subcellularLocation>
</comment>
<dbReference type="EMBL" id="PDLN01000007">
    <property type="protein sequence ID" value="RDW80379.1"/>
    <property type="molecule type" value="Genomic_DNA"/>
</dbReference>
<evidence type="ECO:0000313" key="7">
    <source>
        <dbReference type="EMBL" id="RDW80379.1"/>
    </source>
</evidence>
<feature type="transmembrane region" description="Helical" evidence="5">
    <location>
        <begin position="206"/>
        <end position="223"/>
    </location>
</feature>
<protein>
    <recommendedName>
        <fullName evidence="6">Major facilitator superfamily (MFS) profile domain-containing protein</fullName>
    </recommendedName>
</protein>
<evidence type="ECO:0000313" key="8">
    <source>
        <dbReference type="Proteomes" id="UP000256328"/>
    </source>
</evidence>
<feature type="transmembrane region" description="Helical" evidence="5">
    <location>
        <begin position="76"/>
        <end position="99"/>
    </location>
</feature>
<feature type="transmembrane region" description="Helical" evidence="5">
    <location>
        <begin position="174"/>
        <end position="194"/>
    </location>
</feature>
<dbReference type="GO" id="GO:0015606">
    <property type="term" value="F:spermidine transmembrane transporter activity"/>
    <property type="evidence" value="ECO:0007669"/>
    <property type="project" value="TreeGrafter"/>
</dbReference>
<dbReference type="Proteomes" id="UP000256328">
    <property type="component" value="Unassembled WGS sequence"/>
</dbReference>
<comment type="caution">
    <text evidence="7">The sequence shown here is derived from an EMBL/GenBank/DDBJ whole genome shotgun (WGS) entry which is preliminary data.</text>
</comment>
<dbReference type="GO" id="GO:0000297">
    <property type="term" value="F:spermine transmembrane transporter activity"/>
    <property type="evidence" value="ECO:0007669"/>
    <property type="project" value="TreeGrafter"/>
</dbReference>
<dbReference type="Pfam" id="PF07690">
    <property type="entry name" value="MFS_1"/>
    <property type="match status" value="1"/>
</dbReference>
<sequence length="512" mass="55675">MEMTTTAAVTLAKPIISSQERDFGLDTAGSSIEKTSIPMTKVDMTFGALMISRPEPVEFEEGDEGNPRNWTIGRKCIITAFAIYAASVAIIGAPIYTAAIPSIEVQFHVSTTLAIAPLSLFAYGIGFGALLGTAACEIMGRRIVYRVTFPLALIFTIVGGSAQNFATLAVSRTLAGLFAGPSLAVGVGVMNDLWNVSLDKVGTTFVVLYAVFLIFGTQIGPMASASLLRDHSWRWTLWALAILLGTTVIAGFIVPETYAPEIQRSRAKKNKLSVANRGASFNIFLASIGRPLHMLLVEPLVLPSGLVLAVTQSVVFAYYIAYALLFEEVYNFTQFQVGMAFGALVVGSILAVPVMGIFDRLTYQKARDAAIRSGTTVLPEKRLYPTMLSVILFPISLFWLAWSGRPHIHWVAPVLSGVLFGLVYVINMMVIPAYNNDVYAAHYGPSVMAATTFLRFTISSCFPLFTAQVVNDLGISWAITLLGFIAVAMIPIPWVFFKWGPVLRSKSRYLKD</sequence>
<feature type="transmembrane region" description="Helical" evidence="5">
    <location>
        <begin position="477"/>
        <end position="497"/>
    </location>
</feature>
<keyword evidence="8" id="KW-1185">Reference proteome</keyword>
<accession>A0A3D8S276</accession>
<evidence type="ECO:0000256" key="3">
    <source>
        <dbReference type="ARBA" id="ARBA00022989"/>
    </source>
</evidence>
<keyword evidence="2 5" id="KW-0812">Transmembrane</keyword>
<name>A0A3D8S276_9HELO</name>
<dbReference type="OrthoDB" id="3936150at2759"/>
<keyword evidence="3 5" id="KW-1133">Transmembrane helix</keyword>
<feature type="transmembrane region" description="Helical" evidence="5">
    <location>
        <begin position="274"/>
        <end position="293"/>
    </location>
</feature>
<organism evidence="7 8">
    <name type="scientific">Coleophoma crateriformis</name>
    <dbReference type="NCBI Taxonomy" id="565419"/>
    <lineage>
        <taxon>Eukaryota</taxon>
        <taxon>Fungi</taxon>
        <taxon>Dikarya</taxon>
        <taxon>Ascomycota</taxon>
        <taxon>Pezizomycotina</taxon>
        <taxon>Leotiomycetes</taxon>
        <taxon>Helotiales</taxon>
        <taxon>Dermateaceae</taxon>
        <taxon>Coleophoma</taxon>
    </lineage>
</organism>
<dbReference type="InterPro" id="IPR020846">
    <property type="entry name" value="MFS_dom"/>
</dbReference>
<dbReference type="Gene3D" id="1.20.1250.20">
    <property type="entry name" value="MFS general substrate transporter like domains"/>
    <property type="match status" value="1"/>
</dbReference>
<dbReference type="InterPro" id="IPR011701">
    <property type="entry name" value="MFS"/>
</dbReference>
<feature type="transmembrane region" description="Helical" evidence="5">
    <location>
        <begin position="111"/>
        <end position="131"/>
    </location>
</feature>
<evidence type="ECO:0000259" key="6">
    <source>
        <dbReference type="PROSITE" id="PS50850"/>
    </source>
</evidence>
<dbReference type="PROSITE" id="PS50850">
    <property type="entry name" value="MFS"/>
    <property type="match status" value="1"/>
</dbReference>
<gene>
    <name evidence="7" type="ORF">BP5796_05077</name>
</gene>
<feature type="transmembrane region" description="Helical" evidence="5">
    <location>
        <begin position="337"/>
        <end position="358"/>
    </location>
</feature>
<feature type="transmembrane region" description="Helical" evidence="5">
    <location>
        <begin position="235"/>
        <end position="254"/>
    </location>
</feature>
<dbReference type="FunFam" id="1.20.1250.20:FF:000907">
    <property type="entry name" value="Similar to MFS multidrug transporter, partial sequence"/>
    <property type="match status" value="1"/>
</dbReference>
<dbReference type="GO" id="GO:0005886">
    <property type="term" value="C:plasma membrane"/>
    <property type="evidence" value="ECO:0007669"/>
    <property type="project" value="TreeGrafter"/>
</dbReference>
<dbReference type="SUPFAM" id="SSF103473">
    <property type="entry name" value="MFS general substrate transporter"/>
    <property type="match status" value="1"/>
</dbReference>
<evidence type="ECO:0000256" key="2">
    <source>
        <dbReference type="ARBA" id="ARBA00022692"/>
    </source>
</evidence>
<feature type="transmembrane region" description="Helical" evidence="5">
    <location>
        <begin position="383"/>
        <end position="402"/>
    </location>
</feature>
<dbReference type="PANTHER" id="PTHR23502:SF182">
    <property type="entry name" value="POLYAMINE TRANSPORTER, PUTATIVE-RELATED"/>
    <property type="match status" value="1"/>
</dbReference>
<evidence type="ECO:0000256" key="5">
    <source>
        <dbReference type="SAM" id="Phobius"/>
    </source>
</evidence>
<evidence type="ECO:0000256" key="4">
    <source>
        <dbReference type="ARBA" id="ARBA00023136"/>
    </source>
</evidence>
<evidence type="ECO:0000256" key="1">
    <source>
        <dbReference type="ARBA" id="ARBA00004141"/>
    </source>
</evidence>
<feature type="transmembrane region" description="Helical" evidence="5">
    <location>
        <begin position="305"/>
        <end position="325"/>
    </location>
</feature>
<feature type="transmembrane region" description="Helical" evidence="5">
    <location>
        <begin position="143"/>
        <end position="162"/>
    </location>
</feature>
<keyword evidence="4 5" id="KW-0472">Membrane</keyword>
<proteinExistence type="predicted"/>
<dbReference type="InterPro" id="IPR036259">
    <property type="entry name" value="MFS_trans_sf"/>
</dbReference>
<reference evidence="7 8" key="1">
    <citation type="journal article" date="2018" name="IMA Fungus">
        <title>IMA Genome-F 9: Draft genome sequence of Annulohypoxylon stygium, Aspergillus mulundensis, Berkeleyomyces basicola (syn. Thielaviopsis basicola), Ceratocystis smalleyi, two Cercospora beticola strains, Coleophoma cylindrospora, Fusarium fracticaudum, Phialophora cf. hyalina, and Morchella septimelata.</title>
        <authorList>
            <person name="Wingfield B.D."/>
            <person name="Bills G.F."/>
            <person name="Dong Y."/>
            <person name="Huang W."/>
            <person name="Nel W.J."/>
            <person name="Swalarsk-Parry B.S."/>
            <person name="Vaghefi N."/>
            <person name="Wilken P.M."/>
            <person name="An Z."/>
            <person name="de Beer Z.W."/>
            <person name="De Vos L."/>
            <person name="Chen L."/>
            <person name="Duong T.A."/>
            <person name="Gao Y."/>
            <person name="Hammerbacher A."/>
            <person name="Kikkert J.R."/>
            <person name="Li Y."/>
            <person name="Li H."/>
            <person name="Li K."/>
            <person name="Li Q."/>
            <person name="Liu X."/>
            <person name="Ma X."/>
            <person name="Naidoo K."/>
            <person name="Pethybridge S.J."/>
            <person name="Sun J."/>
            <person name="Steenkamp E.T."/>
            <person name="van der Nest M.A."/>
            <person name="van Wyk S."/>
            <person name="Wingfield M.J."/>
            <person name="Xiong C."/>
            <person name="Yue Q."/>
            <person name="Zhang X."/>
        </authorList>
    </citation>
    <scope>NUCLEOTIDE SEQUENCE [LARGE SCALE GENOMIC DNA]</scope>
    <source>
        <strain evidence="7 8">BP5796</strain>
    </source>
</reference>
<feature type="transmembrane region" description="Helical" evidence="5">
    <location>
        <begin position="414"/>
        <end position="434"/>
    </location>
</feature>
<dbReference type="PANTHER" id="PTHR23502">
    <property type="entry name" value="MAJOR FACILITATOR SUPERFAMILY"/>
    <property type="match status" value="1"/>
</dbReference>
<feature type="domain" description="Major facilitator superfamily (MFS) profile" evidence="6">
    <location>
        <begin position="78"/>
        <end position="512"/>
    </location>
</feature>